<dbReference type="STRING" id="2880.D8LEX2"/>
<gene>
    <name evidence="2" type="ORF">Esi_0014_0112</name>
</gene>
<dbReference type="EMBL" id="FN648000">
    <property type="protein sequence ID" value="CBN79792.1"/>
    <property type="molecule type" value="Genomic_DNA"/>
</dbReference>
<dbReference type="InterPro" id="IPR001606">
    <property type="entry name" value="ARID_dom"/>
</dbReference>
<name>D8LEX2_ECTSI</name>
<dbReference type="PROSITE" id="PS51011">
    <property type="entry name" value="ARID"/>
    <property type="match status" value="1"/>
</dbReference>
<proteinExistence type="predicted"/>
<dbReference type="CDD" id="cd16100">
    <property type="entry name" value="ARID"/>
    <property type="match status" value="1"/>
</dbReference>
<sequence>MDERAVAALESLYSGPIKAGELVRAREIFAFLRGNGQGAVLRDVPMVNGKLLDLVALLETITKRGGVRRVQDKGLWDEVTSELGLDSGQQTLFTISVHYKNFLYGFEQARHAGVGTQRYEQHGHYQRQMRQRELEQQLARALGSGSATEVCEAVNTLTLETYGTAEEELVLDHVPGLLDAIFDLMDKLNPAIAQCGYGGGRELGRRTIL</sequence>
<dbReference type="SMART" id="SM00501">
    <property type="entry name" value="BRIGHT"/>
    <property type="match status" value="1"/>
</dbReference>
<evidence type="ECO:0000313" key="2">
    <source>
        <dbReference type="EMBL" id="CBN79792.1"/>
    </source>
</evidence>
<dbReference type="GO" id="GO:0003677">
    <property type="term" value="F:DNA binding"/>
    <property type="evidence" value="ECO:0007669"/>
    <property type="project" value="InterPro"/>
</dbReference>
<dbReference type="Gene3D" id="1.10.150.60">
    <property type="entry name" value="ARID DNA-binding domain"/>
    <property type="match status" value="1"/>
</dbReference>
<dbReference type="EMBL" id="FN649736">
    <property type="protein sequence ID" value="CBN79792.1"/>
    <property type="molecule type" value="Genomic_DNA"/>
</dbReference>
<reference evidence="2 3" key="1">
    <citation type="journal article" date="2010" name="Nature">
        <title>The Ectocarpus genome and the independent evolution of multicellularity in brown algae.</title>
        <authorList>
            <person name="Cock J.M."/>
            <person name="Sterck L."/>
            <person name="Rouze P."/>
            <person name="Scornet D."/>
            <person name="Allen A.E."/>
            <person name="Amoutzias G."/>
            <person name="Anthouard V."/>
            <person name="Artiguenave F."/>
            <person name="Aury J.M."/>
            <person name="Badger J.H."/>
            <person name="Beszteri B."/>
            <person name="Billiau K."/>
            <person name="Bonnet E."/>
            <person name="Bothwell J.H."/>
            <person name="Bowler C."/>
            <person name="Boyen C."/>
            <person name="Brownlee C."/>
            <person name="Carrano C.J."/>
            <person name="Charrier B."/>
            <person name="Cho G.Y."/>
            <person name="Coelho S.M."/>
            <person name="Collen J."/>
            <person name="Corre E."/>
            <person name="Da Silva C."/>
            <person name="Delage L."/>
            <person name="Delaroque N."/>
            <person name="Dittami S.M."/>
            <person name="Doulbeau S."/>
            <person name="Elias M."/>
            <person name="Farnham G."/>
            <person name="Gachon C.M."/>
            <person name="Gschloessl B."/>
            <person name="Heesch S."/>
            <person name="Jabbari K."/>
            <person name="Jubin C."/>
            <person name="Kawai H."/>
            <person name="Kimura K."/>
            <person name="Kloareg B."/>
            <person name="Kupper F.C."/>
            <person name="Lang D."/>
            <person name="Le Bail A."/>
            <person name="Leblanc C."/>
            <person name="Lerouge P."/>
            <person name="Lohr M."/>
            <person name="Lopez P.J."/>
            <person name="Martens C."/>
            <person name="Maumus F."/>
            <person name="Michel G."/>
            <person name="Miranda-Saavedra D."/>
            <person name="Morales J."/>
            <person name="Moreau H."/>
            <person name="Motomura T."/>
            <person name="Nagasato C."/>
            <person name="Napoli C.A."/>
            <person name="Nelson D.R."/>
            <person name="Nyvall-Collen P."/>
            <person name="Peters A.F."/>
            <person name="Pommier C."/>
            <person name="Potin P."/>
            <person name="Poulain J."/>
            <person name="Quesneville H."/>
            <person name="Read B."/>
            <person name="Rensing S.A."/>
            <person name="Ritter A."/>
            <person name="Rousvoal S."/>
            <person name="Samanta M."/>
            <person name="Samson G."/>
            <person name="Schroeder D.C."/>
            <person name="Segurens B."/>
            <person name="Strittmatter M."/>
            <person name="Tonon T."/>
            <person name="Tregear J.W."/>
            <person name="Valentin K."/>
            <person name="von Dassow P."/>
            <person name="Yamagishi T."/>
            <person name="Van de Peer Y."/>
            <person name="Wincker P."/>
        </authorList>
    </citation>
    <scope>NUCLEOTIDE SEQUENCE [LARGE SCALE GENOMIC DNA]</scope>
    <source>
        <strain evidence="3">Ec32 / CCAP1310/4</strain>
    </source>
</reference>
<evidence type="ECO:0000259" key="1">
    <source>
        <dbReference type="PROSITE" id="PS51011"/>
    </source>
</evidence>
<dbReference type="Pfam" id="PF01388">
    <property type="entry name" value="ARID"/>
    <property type="match status" value="1"/>
</dbReference>
<feature type="domain" description="ARID" evidence="1">
    <location>
        <begin position="18"/>
        <end position="111"/>
    </location>
</feature>
<accession>D8LEX2</accession>
<evidence type="ECO:0000313" key="3">
    <source>
        <dbReference type="Proteomes" id="UP000002630"/>
    </source>
</evidence>
<dbReference type="InParanoid" id="D8LEX2"/>
<keyword evidence="3" id="KW-1185">Reference proteome</keyword>
<dbReference type="Proteomes" id="UP000002630">
    <property type="component" value="Linkage Group LG11"/>
</dbReference>
<dbReference type="AlphaFoldDB" id="D8LEX2"/>
<protein>
    <submittedName>
        <fullName evidence="2">ARID/BRIGHT DNA binding domain containing protein</fullName>
    </submittedName>
</protein>
<dbReference type="SMART" id="SM01014">
    <property type="entry name" value="ARID"/>
    <property type="match status" value="1"/>
</dbReference>
<dbReference type="OrthoDB" id="338531at2759"/>
<organism evidence="2 3">
    <name type="scientific">Ectocarpus siliculosus</name>
    <name type="common">Brown alga</name>
    <name type="synonym">Conferva siliculosa</name>
    <dbReference type="NCBI Taxonomy" id="2880"/>
    <lineage>
        <taxon>Eukaryota</taxon>
        <taxon>Sar</taxon>
        <taxon>Stramenopiles</taxon>
        <taxon>Ochrophyta</taxon>
        <taxon>PX clade</taxon>
        <taxon>Phaeophyceae</taxon>
        <taxon>Ectocarpales</taxon>
        <taxon>Ectocarpaceae</taxon>
        <taxon>Ectocarpus</taxon>
    </lineage>
</organism>
<dbReference type="InterPro" id="IPR036431">
    <property type="entry name" value="ARID_dom_sf"/>
</dbReference>
<dbReference type="SUPFAM" id="SSF46774">
    <property type="entry name" value="ARID-like"/>
    <property type="match status" value="1"/>
</dbReference>